<keyword evidence="2" id="KW-0328">Glycosyltransferase</keyword>
<sequence length="153" mass="17770">MTLAFVLQVLRHNYTQVVIFEDDIRFELYFRQKLEFLMQETHILSLEWDLIYLGRKKLNHQDEAWVAGTETLVWPEYSYWTLSYLLTGSGAHKLLVQEPLSRMIPAAFRPRDVIGMSAEPLLVYPTHYTGEAGYITDTDESEVINPGASKEEL</sequence>
<dbReference type="GO" id="GO:0050211">
    <property type="term" value="F:procollagen galactosyltransferase activity"/>
    <property type="evidence" value="ECO:0007669"/>
    <property type="project" value="TreeGrafter"/>
</dbReference>
<proteinExistence type="inferred from homology"/>
<reference evidence="5" key="1">
    <citation type="journal article" date="2023" name="Mol. Biol. Evol.">
        <title>Third-Generation Sequencing Reveals the Adaptive Role of the Epigenome in Three Deep-Sea Polychaetes.</title>
        <authorList>
            <person name="Perez M."/>
            <person name="Aroh O."/>
            <person name="Sun Y."/>
            <person name="Lan Y."/>
            <person name="Juniper S.K."/>
            <person name="Young C.R."/>
            <person name="Angers B."/>
            <person name="Qian P.Y."/>
        </authorList>
    </citation>
    <scope>NUCLEOTIDE SEQUENCE</scope>
    <source>
        <strain evidence="5">R07B-5</strain>
    </source>
</reference>
<dbReference type="InterPro" id="IPR050757">
    <property type="entry name" value="Collagen_mod_GT25"/>
</dbReference>
<keyword evidence="3" id="KW-0808">Transferase</keyword>
<feature type="domain" description="Glycosyl transferase family 25" evidence="4">
    <location>
        <begin position="9"/>
        <end position="95"/>
    </location>
</feature>
<dbReference type="PANTHER" id="PTHR10730">
    <property type="entry name" value="PROCOLLAGEN-LYSINE,2-OXOGLUTARATE 5-DIOXYGENASE/GLYCOSYLTRANSFERASE 25 FAMILY MEMBER"/>
    <property type="match status" value="1"/>
</dbReference>
<accession>A0AAD9NXD6</accession>
<comment type="caution">
    <text evidence="5">The sequence shown here is derived from an EMBL/GenBank/DDBJ whole genome shotgun (WGS) entry which is preliminary data.</text>
</comment>
<gene>
    <name evidence="5" type="ORF">NP493_276g03003</name>
</gene>
<protein>
    <recommendedName>
        <fullName evidence="4">Glycosyl transferase family 25 domain-containing protein</fullName>
    </recommendedName>
</protein>
<dbReference type="Proteomes" id="UP001209878">
    <property type="component" value="Unassembled WGS sequence"/>
</dbReference>
<evidence type="ECO:0000256" key="3">
    <source>
        <dbReference type="ARBA" id="ARBA00022679"/>
    </source>
</evidence>
<dbReference type="AlphaFoldDB" id="A0AAD9NXD6"/>
<dbReference type="InterPro" id="IPR002654">
    <property type="entry name" value="Glyco_trans_25"/>
</dbReference>
<keyword evidence="6" id="KW-1185">Reference proteome</keyword>
<evidence type="ECO:0000256" key="1">
    <source>
        <dbReference type="ARBA" id="ARBA00006721"/>
    </source>
</evidence>
<organism evidence="5 6">
    <name type="scientific">Ridgeia piscesae</name>
    <name type="common">Tubeworm</name>
    <dbReference type="NCBI Taxonomy" id="27915"/>
    <lineage>
        <taxon>Eukaryota</taxon>
        <taxon>Metazoa</taxon>
        <taxon>Spiralia</taxon>
        <taxon>Lophotrochozoa</taxon>
        <taxon>Annelida</taxon>
        <taxon>Polychaeta</taxon>
        <taxon>Sedentaria</taxon>
        <taxon>Canalipalpata</taxon>
        <taxon>Sabellida</taxon>
        <taxon>Siboglinidae</taxon>
        <taxon>Ridgeia</taxon>
    </lineage>
</organism>
<comment type="similarity">
    <text evidence="1">Belongs to the glycosyltransferase 25 family.</text>
</comment>
<evidence type="ECO:0000256" key="2">
    <source>
        <dbReference type="ARBA" id="ARBA00022676"/>
    </source>
</evidence>
<name>A0AAD9NXD6_RIDPI</name>
<evidence type="ECO:0000313" key="5">
    <source>
        <dbReference type="EMBL" id="KAK2184231.1"/>
    </source>
</evidence>
<evidence type="ECO:0000313" key="6">
    <source>
        <dbReference type="Proteomes" id="UP001209878"/>
    </source>
</evidence>
<dbReference type="EMBL" id="JAODUO010000276">
    <property type="protein sequence ID" value="KAK2184231.1"/>
    <property type="molecule type" value="Genomic_DNA"/>
</dbReference>
<dbReference type="Pfam" id="PF01755">
    <property type="entry name" value="Glyco_transf_25"/>
    <property type="match status" value="1"/>
</dbReference>
<dbReference type="PANTHER" id="PTHR10730:SF53">
    <property type="entry name" value="GLYCOSYLTRANSFERASE 25 FAMILY MEMBER"/>
    <property type="match status" value="1"/>
</dbReference>
<evidence type="ECO:0000259" key="4">
    <source>
        <dbReference type="Pfam" id="PF01755"/>
    </source>
</evidence>